<dbReference type="PANTHER" id="PTHR43685">
    <property type="entry name" value="GLYCOSYLTRANSFERASE"/>
    <property type="match status" value="1"/>
</dbReference>
<sequence length="267" mass="31638">MDYNVKISLIISVYKSMNFLDLVLQSVGLQSYNNFEVIIAEDNDSDKMKEFINEQRKKYNFSIQHVSHPDIGVRKCKILNDAIKISQGQFLVFIDGDCILHKNFLREYAKYQKLNYCLYGRRVMLDEDITNILLETKDISQLSLLKLFRTNSSHLEEGIYLPWFRLNLRAKNVAIKGCNFGISKEDMYKINGFDEDYKNLTIGEDDDIKWRLKEAGIKFKSLRNKAVQYHLFHKRKDRSDIYEENFKLYQKKKSKNQYFCDNGLVKQ</sequence>
<dbReference type="OrthoDB" id="9812302at2"/>
<dbReference type="PANTHER" id="PTHR43685:SF3">
    <property type="entry name" value="SLR2126 PROTEIN"/>
    <property type="match status" value="1"/>
</dbReference>
<feature type="domain" description="Glycosyltransferase 2-like" evidence="2">
    <location>
        <begin position="8"/>
        <end position="133"/>
    </location>
</feature>
<evidence type="ECO:0000256" key="1">
    <source>
        <dbReference type="ARBA" id="ARBA00022679"/>
    </source>
</evidence>
<organism evidence="4 5">
    <name type="scientific">Orenia metallireducens</name>
    <dbReference type="NCBI Taxonomy" id="1413210"/>
    <lineage>
        <taxon>Bacteria</taxon>
        <taxon>Bacillati</taxon>
        <taxon>Bacillota</taxon>
        <taxon>Clostridia</taxon>
        <taxon>Halanaerobiales</taxon>
        <taxon>Halobacteroidaceae</taxon>
        <taxon>Orenia</taxon>
    </lineage>
</organism>
<dbReference type="InterPro" id="IPR029044">
    <property type="entry name" value="Nucleotide-diphossugar_trans"/>
</dbReference>
<keyword evidence="1" id="KW-0808">Transferase</keyword>
<proteinExistence type="predicted"/>
<dbReference type="EMBL" id="LWDV01000010">
    <property type="protein sequence ID" value="OCL25582.1"/>
    <property type="molecule type" value="Genomic_DNA"/>
</dbReference>
<evidence type="ECO:0000313" key="4">
    <source>
        <dbReference type="EMBL" id="OCL25582.1"/>
    </source>
</evidence>
<feature type="domain" description="Galactosyltransferase C-terminal" evidence="3">
    <location>
        <begin position="173"/>
        <end position="233"/>
    </location>
</feature>
<dbReference type="AlphaFoldDB" id="A0A1C0A606"/>
<dbReference type="InterPro" id="IPR027791">
    <property type="entry name" value="Galactosyl_T_C"/>
</dbReference>
<evidence type="ECO:0000313" key="5">
    <source>
        <dbReference type="Proteomes" id="UP000093514"/>
    </source>
</evidence>
<dbReference type="InterPro" id="IPR050834">
    <property type="entry name" value="Glycosyltransf_2"/>
</dbReference>
<evidence type="ECO:0000259" key="3">
    <source>
        <dbReference type="Pfam" id="PF02709"/>
    </source>
</evidence>
<dbReference type="Pfam" id="PF02709">
    <property type="entry name" value="Glyco_transf_7C"/>
    <property type="match status" value="1"/>
</dbReference>
<name>A0A1C0A606_9FIRM</name>
<dbReference type="GO" id="GO:0016740">
    <property type="term" value="F:transferase activity"/>
    <property type="evidence" value="ECO:0007669"/>
    <property type="project" value="UniProtKB-KW"/>
</dbReference>
<dbReference type="InterPro" id="IPR001173">
    <property type="entry name" value="Glyco_trans_2-like"/>
</dbReference>
<reference evidence="5" key="1">
    <citation type="submission" date="2016-07" db="EMBL/GenBank/DDBJ databases">
        <authorList>
            <person name="Florea S."/>
            <person name="Webb J.S."/>
            <person name="Jaromczyk J."/>
            <person name="Schardl C.L."/>
        </authorList>
    </citation>
    <scope>NUCLEOTIDE SEQUENCE [LARGE SCALE GENOMIC DNA]</scope>
    <source>
        <strain evidence="5">Z6</strain>
    </source>
</reference>
<comment type="caution">
    <text evidence="4">The sequence shown here is derived from an EMBL/GenBank/DDBJ whole genome shotgun (WGS) entry which is preliminary data.</text>
</comment>
<dbReference type="SUPFAM" id="SSF53448">
    <property type="entry name" value="Nucleotide-diphospho-sugar transferases"/>
    <property type="match status" value="1"/>
</dbReference>
<dbReference type="Pfam" id="PF00535">
    <property type="entry name" value="Glycos_transf_2"/>
    <property type="match status" value="1"/>
</dbReference>
<dbReference type="Gene3D" id="3.90.550.10">
    <property type="entry name" value="Spore Coat Polysaccharide Biosynthesis Protein SpsA, Chain A"/>
    <property type="match status" value="1"/>
</dbReference>
<protein>
    <recommendedName>
        <fullName evidence="6">Glycosyl transferase family 2</fullName>
    </recommendedName>
</protein>
<accession>A0A1C0A606</accession>
<evidence type="ECO:0008006" key="6">
    <source>
        <dbReference type="Google" id="ProtNLM"/>
    </source>
</evidence>
<keyword evidence="5" id="KW-1185">Reference proteome</keyword>
<dbReference type="Proteomes" id="UP000093514">
    <property type="component" value="Unassembled WGS sequence"/>
</dbReference>
<gene>
    <name evidence="4" type="ORF">U472_14725</name>
</gene>
<dbReference type="RefSeq" id="WP_068719494.1">
    <property type="nucleotide sequence ID" value="NZ_LWDV01000010.1"/>
</dbReference>
<reference evidence="4 5" key="2">
    <citation type="submission" date="2016-08" db="EMBL/GenBank/DDBJ databases">
        <title>Orenia metallireducens sp. nov. strain Z6, a Novel Metal-reducing Firmicute from the Deep Subsurface.</title>
        <authorList>
            <person name="Maxim B.I."/>
            <person name="Kenneth K."/>
            <person name="Flynn T.M."/>
            <person name="Oloughlin E.J."/>
            <person name="Locke R.A."/>
            <person name="Weber J.R."/>
            <person name="Egan S.M."/>
            <person name="Mackie R.I."/>
            <person name="Cann I.K."/>
        </authorList>
    </citation>
    <scope>NUCLEOTIDE SEQUENCE [LARGE SCALE GENOMIC DNA]</scope>
    <source>
        <strain evidence="4 5">Z6</strain>
    </source>
</reference>
<evidence type="ECO:0000259" key="2">
    <source>
        <dbReference type="Pfam" id="PF00535"/>
    </source>
</evidence>